<name>A0A4Y2FE81_ARAVE</name>
<reference evidence="1 2" key="1">
    <citation type="journal article" date="2019" name="Sci. Rep.">
        <title>Orb-weaving spider Araneus ventricosus genome elucidates the spidroin gene catalogue.</title>
        <authorList>
            <person name="Kono N."/>
            <person name="Nakamura H."/>
            <person name="Ohtoshi R."/>
            <person name="Moran D.A.P."/>
            <person name="Shinohara A."/>
            <person name="Yoshida Y."/>
            <person name="Fujiwara M."/>
            <person name="Mori M."/>
            <person name="Tomita M."/>
            <person name="Arakawa K."/>
        </authorList>
    </citation>
    <scope>NUCLEOTIDE SEQUENCE [LARGE SCALE GENOMIC DNA]</scope>
</reference>
<accession>A0A4Y2FE81</accession>
<dbReference type="PANTHER" id="PTHR10492">
    <property type="match status" value="1"/>
</dbReference>
<protein>
    <submittedName>
        <fullName evidence="1">Uncharacterized protein</fullName>
    </submittedName>
</protein>
<sequence length="170" mass="19476">MPVVNLQDSERYYLRMLLLRRPGAVSYDDLKTANGIVLSSFQKTCTKLGFLEGDHHWHDTMTEASQVKMPSQLRKLFGVICAFGKVEDVRSLWEQFKDVLCEDLVHRFSSETGPQYALSEINQLRNFYGLSLKKINLPHANLPSQLNLSTIDVAKEDSKGRLNLEKMNEE</sequence>
<dbReference type="OrthoDB" id="6471035at2759"/>
<evidence type="ECO:0000313" key="1">
    <source>
        <dbReference type="EMBL" id="GBM37874.1"/>
    </source>
</evidence>
<dbReference type="Proteomes" id="UP000499080">
    <property type="component" value="Unassembled WGS sequence"/>
</dbReference>
<evidence type="ECO:0000313" key="2">
    <source>
        <dbReference type="Proteomes" id="UP000499080"/>
    </source>
</evidence>
<dbReference type="EMBL" id="BGPR01000852">
    <property type="protein sequence ID" value="GBM37874.1"/>
    <property type="molecule type" value="Genomic_DNA"/>
</dbReference>
<proteinExistence type="predicted"/>
<dbReference type="AlphaFoldDB" id="A0A4Y2FE81"/>
<organism evidence="1 2">
    <name type="scientific">Araneus ventricosus</name>
    <name type="common">Orbweaver spider</name>
    <name type="synonym">Epeira ventricosa</name>
    <dbReference type="NCBI Taxonomy" id="182803"/>
    <lineage>
        <taxon>Eukaryota</taxon>
        <taxon>Metazoa</taxon>
        <taxon>Ecdysozoa</taxon>
        <taxon>Arthropoda</taxon>
        <taxon>Chelicerata</taxon>
        <taxon>Arachnida</taxon>
        <taxon>Araneae</taxon>
        <taxon>Araneomorphae</taxon>
        <taxon>Entelegynae</taxon>
        <taxon>Araneoidea</taxon>
        <taxon>Araneidae</taxon>
        <taxon>Araneus</taxon>
    </lineage>
</organism>
<comment type="caution">
    <text evidence="1">The sequence shown here is derived from an EMBL/GenBank/DDBJ whole genome shotgun (WGS) entry which is preliminary data.</text>
</comment>
<keyword evidence="2" id="KW-1185">Reference proteome</keyword>
<gene>
    <name evidence="1" type="ORF">AVEN_193392_1</name>
</gene>